<dbReference type="PANTHER" id="PTHR43977">
    <property type="entry name" value="STRUCTURAL MAINTENANCE OF CHROMOSOMES PROTEIN 3"/>
    <property type="match status" value="1"/>
</dbReference>
<organism evidence="2 3">
    <name type="scientific">Candidatus Thermofonsia Clade 3 bacterium</name>
    <dbReference type="NCBI Taxonomy" id="2364212"/>
    <lineage>
        <taxon>Bacteria</taxon>
        <taxon>Bacillati</taxon>
        <taxon>Chloroflexota</taxon>
        <taxon>Candidatus Thermofontia</taxon>
        <taxon>Candidatus Thermofonsia Clade 3</taxon>
    </lineage>
</organism>
<dbReference type="Pfam" id="PF02463">
    <property type="entry name" value="SMC_N"/>
    <property type="match status" value="1"/>
</dbReference>
<feature type="non-terminal residue" evidence="2">
    <location>
        <position position="233"/>
    </location>
</feature>
<evidence type="ECO:0000259" key="1">
    <source>
        <dbReference type="Pfam" id="PF02463"/>
    </source>
</evidence>
<dbReference type="AlphaFoldDB" id="A0A2M8Q8L8"/>
<proteinExistence type="predicted"/>
<evidence type="ECO:0000313" key="3">
    <source>
        <dbReference type="Proteomes" id="UP000230790"/>
    </source>
</evidence>
<reference evidence="2 3" key="1">
    <citation type="submission" date="2017-11" db="EMBL/GenBank/DDBJ databases">
        <title>Evolution of Phototrophy in the Chloroflexi Phylum Driven by Horizontal Gene Transfer.</title>
        <authorList>
            <person name="Ward L.M."/>
            <person name="Hemp J."/>
            <person name="Shih P.M."/>
            <person name="Mcglynn S.E."/>
            <person name="Fischer W."/>
        </authorList>
    </citation>
    <scope>NUCLEOTIDE SEQUENCE [LARGE SCALE GENOMIC DNA]</scope>
    <source>
        <strain evidence="2">JP3_7</strain>
    </source>
</reference>
<dbReference type="InterPro" id="IPR027417">
    <property type="entry name" value="P-loop_NTPase"/>
</dbReference>
<feature type="domain" description="RecF/RecN/SMC N-terminal" evidence="1">
    <location>
        <begin position="5"/>
        <end position="68"/>
    </location>
</feature>
<accession>A0A2M8Q8L8</accession>
<feature type="non-terminal residue" evidence="2">
    <location>
        <position position="1"/>
    </location>
</feature>
<name>A0A2M8Q8L8_9CHLR</name>
<sequence>GSNGRARMGMAEVTMTLDNSDNRLPIAFAEVVIARRAYRSGENEYFLNGQRVRLRDIQDLLDRSGLGRRTHLVIGQGLIDQALALRPEDRRELFEEAAGITLYRHKRRQTLERLEQTAANLSRVRDIIAEITPRLRQLERQAERARHYEETAAQLRALLLVWYGHTWHLGLSRLSDAHAAARHWQETIGRTEAQIEAQQAALVSLRERQTVLRRQLYEWRRQLEREQSEHTAL</sequence>
<evidence type="ECO:0000313" key="2">
    <source>
        <dbReference type="EMBL" id="PJF46136.1"/>
    </source>
</evidence>
<dbReference type="SUPFAM" id="SSF52540">
    <property type="entry name" value="P-loop containing nucleoside triphosphate hydrolases"/>
    <property type="match status" value="1"/>
</dbReference>
<gene>
    <name evidence="2" type="ORF">CUN48_15340</name>
</gene>
<dbReference type="Gene3D" id="3.40.50.300">
    <property type="entry name" value="P-loop containing nucleotide triphosphate hydrolases"/>
    <property type="match status" value="1"/>
</dbReference>
<dbReference type="InterPro" id="IPR003395">
    <property type="entry name" value="RecF/RecN/SMC_N"/>
</dbReference>
<protein>
    <submittedName>
        <fullName evidence="2">Chromosome segregation protein SMC</fullName>
    </submittedName>
</protein>
<dbReference type="Proteomes" id="UP000230790">
    <property type="component" value="Unassembled WGS sequence"/>
</dbReference>
<comment type="caution">
    <text evidence="2">The sequence shown here is derived from an EMBL/GenBank/DDBJ whole genome shotgun (WGS) entry which is preliminary data.</text>
</comment>
<dbReference type="EMBL" id="PGTN01000440">
    <property type="protein sequence ID" value="PJF46136.1"/>
    <property type="molecule type" value="Genomic_DNA"/>
</dbReference>